<keyword evidence="2" id="KW-0539">Nucleus</keyword>
<dbReference type="Proteomes" id="UP000824890">
    <property type="component" value="Unassembled WGS sequence"/>
</dbReference>
<evidence type="ECO:0000313" key="6">
    <source>
        <dbReference type="Proteomes" id="UP000824890"/>
    </source>
</evidence>
<name>A0ABQ8ASU5_BRANA</name>
<comment type="subcellular location">
    <subcellularLocation>
        <location evidence="1">Nucleus</location>
    </subcellularLocation>
</comment>
<organism evidence="5 6">
    <name type="scientific">Brassica napus</name>
    <name type="common">Rape</name>
    <dbReference type="NCBI Taxonomy" id="3708"/>
    <lineage>
        <taxon>Eukaryota</taxon>
        <taxon>Viridiplantae</taxon>
        <taxon>Streptophyta</taxon>
        <taxon>Embryophyta</taxon>
        <taxon>Tracheophyta</taxon>
        <taxon>Spermatophyta</taxon>
        <taxon>Magnoliopsida</taxon>
        <taxon>eudicotyledons</taxon>
        <taxon>Gunneridae</taxon>
        <taxon>Pentapetalae</taxon>
        <taxon>rosids</taxon>
        <taxon>malvids</taxon>
        <taxon>Brassicales</taxon>
        <taxon>Brassicaceae</taxon>
        <taxon>Brassiceae</taxon>
        <taxon>Brassica</taxon>
    </lineage>
</organism>
<dbReference type="InterPro" id="IPR010997">
    <property type="entry name" value="HRDC-like_sf"/>
</dbReference>
<reference evidence="5 6" key="1">
    <citation type="submission" date="2021-05" db="EMBL/GenBank/DDBJ databases">
        <title>Genome Assembly of Synthetic Allotetraploid Brassica napus Reveals Homoeologous Exchanges between Subgenomes.</title>
        <authorList>
            <person name="Davis J.T."/>
        </authorList>
    </citation>
    <scope>NUCLEOTIDE SEQUENCE [LARGE SCALE GENOMIC DNA]</scope>
    <source>
        <strain evidence="6">cv. Da-Ae</strain>
        <tissue evidence="5">Seedling</tissue>
    </source>
</reference>
<evidence type="ECO:0000313" key="5">
    <source>
        <dbReference type="EMBL" id="KAH0895587.1"/>
    </source>
</evidence>
<dbReference type="EMBL" id="JAGKQM010000012">
    <property type="protein sequence ID" value="KAH0895587.1"/>
    <property type="molecule type" value="Genomic_DNA"/>
</dbReference>
<proteinExistence type="inferred from homology"/>
<dbReference type="Gene3D" id="1.20.1250.40">
    <property type="match status" value="1"/>
</dbReference>
<dbReference type="InterPro" id="IPR006590">
    <property type="entry name" value="RNA_pol_Rpb4/RPC9_core"/>
</dbReference>
<evidence type="ECO:0000259" key="4">
    <source>
        <dbReference type="SMART" id="SM00657"/>
    </source>
</evidence>
<evidence type="ECO:0000256" key="1">
    <source>
        <dbReference type="ARBA" id="ARBA00004123"/>
    </source>
</evidence>
<protein>
    <recommendedName>
        <fullName evidence="4">RNA polymerase Rpb4/RPC9 core domain-containing protein</fullName>
    </recommendedName>
</protein>
<dbReference type="InterPro" id="IPR005574">
    <property type="entry name" value="Rpb4/RPC9"/>
</dbReference>
<dbReference type="SUPFAM" id="SSF47819">
    <property type="entry name" value="HRDC-like"/>
    <property type="match status" value="1"/>
</dbReference>
<keyword evidence="6" id="KW-1185">Reference proteome</keyword>
<dbReference type="PANTHER" id="PTHR21297">
    <property type="entry name" value="DNA-DIRECTED RNA POLYMERASE II"/>
    <property type="match status" value="1"/>
</dbReference>
<comment type="similarity">
    <text evidence="3">Belongs to the eukaryotic RPB4 RNA polymerase subunit family.</text>
</comment>
<accession>A0ABQ8ASU5</accession>
<dbReference type="InterPro" id="IPR038324">
    <property type="entry name" value="Rpb4/RPC9_sf"/>
</dbReference>
<comment type="caution">
    <text evidence="5">The sequence shown here is derived from an EMBL/GenBank/DDBJ whole genome shotgun (WGS) entry which is preliminary data.</text>
</comment>
<dbReference type="Pfam" id="PF03874">
    <property type="entry name" value="RNA_pol_Rpb4"/>
    <property type="match status" value="1"/>
</dbReference>
<dbReference type="InterPro" id="IPR045222">
    <property type="entry name" value="Rpb4-like"/>
</dbReference>
<evidence type="ECO:0000256" key="2">
    <source>
        <dbReference type="ARBA" id="ARBA00023242"/>
    </source>
</evidence>
<dbReference type="SMART" id="SM00657">
    <property type="entry name" value="RPOL4c"/>
    <property type="match status" value="1"/>
</dbReference>
<gene>
    <name evidence="5" type="ORF">HID58_045155</name>
</gene>
<sequence>MRTQSNDVSWEQHFQDITMFIRERLSSTKLRQYMNLMKLFRSRLIEGERLIWCLQYLFSEDECLSEMFNKLMETEIREMQINEAMEPIAIAIEEGEIVEEHRRRCRINHVRFCRKTGRNEADLPIKKRRKYRSEFSRSGSICLAMSGEEEENAAELKIGDEFLKAKCLMNCEVSLILEHKYEQLQQVSEDPMNQVSQVFEKSLQYVKRFSRYKNPDAVRQVREILSRHQLTEFELCVLGNLCPETAEEAVAMVPSLKTKGRAHSDEAIEKMLNDLSLVKRFE</sequence>
<evidence type="ECO:0000256" key="3">
    <source>
        <dbReference type="ARBA" id="ARBA00025724"/>
    </source>
</evidence>
<feature type="domain" description="RNA polymerase Rpb4/RPC9 core" evidence="4">
    <location>
        <begin position="160"/>
        <end position="282"/>
    </location>
</feature>